<dbReference type="InterPro" id="IPR012133">
    <property type="entry name" value="Alpha-hydoxy_acid_DH_FMN"/>
</dbReference>
<organism evidence="9 10">
    <name type="scientific">Diaphorobacter ruginosibacter</name>
    <dbReference type="NCBI Taxonomy" id="1715720"/>
    <lineage>
        <taxon>Bacteria</taxon>
        <taxon>Pseudomonadati</taxon>
        <taxon>Pseudomonadota</taxon>
        <taxon>Betaproteobacteria</taxon>
        <taxon>Burkholderiales</taxon>
        <taxon>Comamonadaceae</taxon>
        <taxon>Diaphorobacter</taxon>
    </lineage>
</organism>
<dbReference type="KEGG" id="drg:H9K76_18230"/>
<feature type="binding site" evidence="7">
    <location>
        <position position="155"/>
    </location>
    <ligand>
        <name>FMN</name>
        <dbReference type="ChEBI" id="CHEBI:58210"/>
    </ligand>
</feature>
<dbReference type="Gene3D" id="3.20.20.70">
    <property type="entry name" value="Aldolase class I"/>
    <property type="match status" value="1"/>
</dbReference>
<protein>
    <submittedName>
        <fullName evidence="9">Alpha-hydroxy-acid oxidizing protein</fullName>
    </submittedName>
</protein>
<evidence type="ECO:0000313" key="9">
    <source>
        <dbReference type="EMBL" id="QNN56456.1"/>
    </source>
</evidence>
<feature type="binding site" evidence="7">
    <location>
        <position position="157"/>
    </location>
    <ligand>
        <name>glyoxylate</name>
        <dbReference type="ChEBI" id="CHEBI:36655"/>
    </ligand>
</feature>
<dbReference type="CDD" id="cd02809">
    <property type="entry name" value="alpha_hydroxyacid_oxid_FMN"/>
    <property type="match status" value="1"/>
</dbReference>
<dbReference type="EMBL" id="CP060714">
    <property type="protein sequence ID" value="QNN56456.1"/>
    <property type="molecule type" value="Genomic_DNA"/>
</dbReference>
<dbReference type="PANTHER" id="PTHR10578">
    <property type="entry name" value="S -2-HYDROXY-ACID OXIDASE-RELATED"/>
    <property type="match status" value="1"/>
</dbReference>
<feature type="binding site" evidence="7">
    <location>
        <position position="251"/>
    </location>
    <ligand>
        <name>FMN</name>
        <dbReference type="ChEBI" id="CHEBI:58210"/>
    </ligand>
</feature>
<dbReference type="FunFam" id="3.20.20.70:FF:000029">
    <property type="entry name" value="L-lactate dehydrogenase"/>
    <property type="match status" value="1"/>
</dbReference>
<keyword evidence="10" id="KW-1185">Reference proteome</keyword>
<keyword evidence="2 7" id="KW-0285">Flavoprotein</keyword>
<feature type="binding site" evidence="7">
    <location>
        <position position="273"/>
    </location>
    <ligand>
        <name>FMN</name>
        <dbReference type="ChEBI" id="CHEBI:58210"/>
    </ligand>
</feature>
<feature type="binding site" evidence="7">
    <location>
        <position position="183"/>
    </location>
    <ligand>
        <name>FMN</name>
        <dbReference type="ChEBI" id="CHEBI:58210"/>
    </ligand>
</feature>
<keyword evidence="4" id="KW-0560">Oxidoreductase</keyword>
<dbReference type="Pfam" id="PF01070">
    <property type="entry name" value="FMN_dh"/>
    <property type="match status" value="1"/>
</dbReference>
<gene>
    <name evidence="9" type="ORF">H9K76_18230</name>
</gene>
<feature type="binding site" evidence="7">
    <location>
        <position position="275"/>
    </location>
    <ligand>
        <name>glyoxylate</name>
        <dbReference type="ChEBI" id="CHEBI:36655"/>
    </ligand>
</feature>
<feature type="binding site" evidence="7">
    <location>
        <begin position="306"/>
        <end position="310"/>
    </location>
    <ligand>
        <name>FMN</name>
        <dbReference type="ChEBI" id="CHEBI:58210"/>
    </ligand>
</feature>
<dbReference type="Proteomes" id="UP000515811">
    <property type="component" value="Chromosome"/>
</dbReference>
<dbReference type="GO" id="GO:0010181">
    <property type="term" value="F:FMN binding"/>
    <property type="evidence" value="ECO:0007669"/>
    <property type="project" value="InterPro"/>
</dbReference>
<dbReference type="InterPro" id="IPR037396">
    <property type="entry name" value="FMN_HAD"/>
</dbReference>
<dbReference type="PROSITE" id="PS51349">
    <property type="entry name" value="FMN_HYDROXY_ACID_DH_2"/>
    <property type="match status" value="1"/>
</dbReference>
<evidence type="ECO:0000256" key="4">
    <source>
        <dbReference type="ARBA" id="ARBA00023002"/>
    </source>
</evidence>
<reference evidence="9 10" key="1">
    <citation type="submission" date="2020-08" db="EMBL/GenBank/DDBJ databases">
        <title>Genome sequence of Diaphorobacter ruginosibacter DSM 27467T.</title>
        <authorList>
            <person name="Hyun D.-W."/>
            <person name="Bae J.-W."/>
        </authorList>
    </citation>
    <scope>NUCLEOTIDE SEQUENCE [LARGE SCALE GENOMIC DNA]</scope>
    <source>
        <strain evidence="9 10">DSM 27467</strain>
    </source>
</reference>
<keyword evidence="3 7" id="KW-0288">FMN</keyword>
<feature type="binding site" evidence="7">
    <location>
        <begin position="96"/>
        <end position="98"/>
    </location>
    <ligand>
        <name>FMN</name>
        <dbReference type="ChEBI" id="CHEBI:58210"/>
    </ligand>
</feature>
<sequence>MKILNALGEPVQPAHQRIPADILSLADYERHAVHHVEQAAWAHVESGADQGITLAHNRAAYDALRLLPEPLADLREAHTRTTLFGRELISPLLLAPVAYQRLVHADGEIATARAAMAMQIPMTISTLASHLIEDIAQAARSASRELGRSAPLWFQLYSQPERDTSLDLVRRAEAAGCEAVVWTVDASIKRSRYPLPVGVDAVNLRGNAQPRQTSDLMSENILFGTPLAQQAPRWDELAWLREQTRLPLAVKGILSPAAAVRAVDMGADALVLSNHGGRVLDGVVSPIEVLPAIRDAVPAHIPIIVDSGVRYGTDIVKAVALGASAVMIGRPQLHALATAGMLGVAHMLHMLRAELELAMAQTGCATLAQISPRVLQPHPR</sequence>
<evidence type="ECO:0000256" key="5">
    <source>
        <dbReference type="ARBA" id="ARBA00024042"/>
    </source>
</evidence>
<dbReference type="RefSeq" id="WP_187596722.1">
    <property type="nucleotide sequence ID" value="NZ_CP060714.1"/>
</dbReference>
<dbReference type="GO" id="GO:0016614">
    <property type="term" value="F:oxidoreductase activity, acting on CH-OH group of donors"/>
    <property type="evidence" value="ECO:0007669"/>
    <property type="project" value="UniProtKB-ARBA"/>
</dbReference>
<dbReference type="InterPro" id="IPR000262">
    <property type="entry name" value="FMN-dep_DH"/>
</dbReference>
<evidence type="ECO:0000259" key="8">
    <source>
        <dbReference type="PROSITE" id="PS51349"/>
    </source>
</evidence>
<dbReference type="SUPFAM" id="SSF51395">
    <property type="entry name" value="FMN-linked oxidoreductases"/>
    <property type="match status" value="1"/>
</dbReference>
<name>A0A7G9RLI1_9BURK</name>
<comment type="similarity">
    <text evidence="5">Belongs to the FMN-dependent alpha-hydroxy acid dehydrogenase family.</text>
</comment>
<accession>A0A7G9RLI1</accession>
<dbReference type="InterPro" id="IPR013785">
    <property type="entry name" value="Aldolase_TIM"/>
</dbReference>
<evidence type="ECO:0000256" key="3">
    <source>
        <dbReference type="ARBA" id="ARBA00022643"/>
    </source>
</evidence>
<evidence type="ECO:0000256" key="7">
    <source>
        <dbReference type="PIRSR" id="PIRSR000138-2"/>
    </source>
</evidence>
<feature type="active site" description="Proton acceptor" evidence="6">
    <location>
        <position position="275"/>
    </location>
</feature>
<dbReference type="PIRSF" id="PIRSF000138">
    <property type="entry name" value="Al-hdrx_acd_dh"/>
    <property type="match status" value="1"/>
</dbReference>
<evidence type="ECO:0000256" key="2">
    <source>
        <dbReference type="ARBA" id="ARBA00022630"/>
    </source>
</evidence>
<evidence type="ECO:0000256" key="1">
    <source>
        <dbReference type="ARBA" id="ARBA00001917"/>
    </source>
</evidence>
<evidence type="ECO:0000256" key="6">
    <source>
        <dbReference type="PIRSR" id="PIRSR000138-1"/>
    </source>
</evidence>
<feature type="domain" description="FMN hydroxy acid dehydrogenase" evidence="8">
    <location>
        <begin position="17"/>
        <end position="380"/>
    </location>
</feature>
<feature type="binding site" evidence="7">
    <location>
        <begin position="329"/>
        <end position="330"/>
    </location>
    <ligand>
        <name>FMN</name>
        <dbReference type="ChEBI" id="CHEBI:58210"/>
    </ligand>
</feature>
<evidence type="ECO:0000313" key="10">
    <source>
        <dbReference type="Proteomes" id="UP000515811"/>
    </source>
</evidence>
<proteinExistence type="inferred from homology"/>
<dbReference type="AlphaFoldDB" id="A0A7G9RLI1"/>
<feature type="binding site" evidence="7">
    <location>
        <position position="125"/>
    </location>
    <ligand>
        <name>FMN</name>
        <dbReference type="ChEBI" id="CHEBI:58210"/>
    </ligand>
</feature>
<dbReference type="PANTHER" id="PTHR10578:SF107">
    <property type="entry name" value="2-HYDROXYACID OXIDASE 1"/>
    <property type="match status" value="1"/>
</dbReference>
<comment type="cofactor">
    <cofactor evidence="1">
        <name>FMN</name>
        <dbReference type="ChEBI" id="CHEBI:58210"/>
    </cofactor>
</comment>
<feature type="binding site" evidence="7">
    <location>
        <position position="278"/>
    </location>
    <ligand>
        <name>glyoxylate</name>
        <dbReference type="ChEBI" id="CHEBI:36655"/>
    </ligand>
</feature>